<evidence type="ECO:0000313" key="1">
    <source>
        <dbReference type="EMBL" id="OGI93631.1"/>
    </source>
</evidence>
<organism evidence="1 2">
    <name type="scientific">Candidatus Nomurabacteria bacterium RIFCSPLOWO2_01_FULL_40_18</name>
    <dbReference type="NCBI Taxonomy" id="1801773"/>
    <lineage>
        <taxon>Bacteria</taxon>
        <taxon>Candidatus Nomuraibacteriota</taxon>
    </lineage>
</organism>
<gene>
    <name evidence="1" type="ORF">A3A03_01385</name>
</gene>
<comment type="caution">
    <text evidence="1">The sequence shown here is derived from an EMBL/GenBank/DDBJ whole genome shotgun (WGS) entry which is preliminary data.</text>
</comment>
<evidence type="ECO:0000313" key="2">
    <source>
        <dbReference type="Proteomes" id="UP000176629"/>
    </source>
</evidence>
<accession>A0A1F6XI66</accession>
<proteinExistence type="predicted"/>
<dbReference type="STRING" id="1801773.A3A03_01385"/>
<dbReference type="AlphaFoldDB" id="A0A1F6XI66"/>
<protein>
    <submittedName>
        <fullName evidence="1">Uncharacterized protein</fullName>
    </submittedName>
</protein>
<name>A0A1F6XI66_9BACT</name>
<reference evidence="1 2" key="1">
    <citation type="journal article" date="2016" name="Nat. Commun.">
        <title>Thousands of microbial genomes shed light on interconnected biogeochemical processes in an aquifer system.</title>
        <authorList>
            <person name="Anantharaman K."/>
            <person name="Brown C.T."/>
            <person name="Hug L.A."/>
            <person name="Sharon I."/>
            <person name="Castelle C.J."/>
            <person name="Probst A.J."/>
            <person name="Thomas B.C."/>
            <person name="Singh A."/>
            <person name="Wilkins M.J."/>
            <person name="Karaoz U."/>
            <person name="Brodie E.L."/>
            <person name="Williams K.H."/>
            <person name="Hubbard S.S."/>
            <person name="Banfield J.F."/>
        </authorList>
    </citation>
    <scope>NUCLEOTIDE SEQUENCE [LARGE SCALE GENOMIC DNA]</scope>
</reference>
<sequence length="78" mass="8945">MVKIEPKKLCILNKGFIKQTIYRKNAFPTPIKPNKYQQNKGGITGRPNSTANKRFSRWLLSSLDFGQLAPYLSSELYP</sequence>
<dbReference type="Proteomes" id="UP000176629">
    <property type="component" value="Unassembled WGS sequence"/>
</dbReference>
<dbReference type="EMBL" id="MFUX01000041">
    <property type="protein sequence ID" value="OGI93631.1"/>
    <property type="molecule type" value="Genomic_DNA"/>
</dbReference>